<accession>A0AAP2G530</accession>
<protein>
    <submittedName>
        <fullName evidence="2">Alpha/beta hydrolase</fullName>
    </submittedName>
</protein>
<dbReference type="EMBL" id="JADQAZ010000003">
    <property type="protein sequence ID" value="MBT0958513.1"/>
    <property type="molecule type" value="Genomic_DNA"/>
</dbReference>
<sequence>MPSFTTGDGTRIAYSDSGGSGPPLLCLAGLTRNGRDFGYLAPHIEQRARLIRPDYRGRGGSGWTGADSYTIPQEMQDQIDLLDHLGLDKAAILGTSRGGLIGLVMAAAAKDRLMGLCLNDVGPVINKDGLSHISGYIGRNPAARSHAELAQILPGASPGFANVPDERWLEEARIHYDELPGGGLAITYDPALRSSFLAAYEAEAPDLWPLFDACAGLPLALIHGANSNLLTAETAAEMRRRRPDMIYAAVPDRGHVPFLDEGPSLAAINSFLDQLQ</sequence>
<comment type="caution">
    <text evidence="2">The sequence shown here is derived from an EMBL/GenBank/DDBJ whole genome shotgun (WGS) entry which is preliminary data.</text>
</comment>
<dbReference type="InterPro" id="IPR000073">
    <property type="entry name" value="AB_hydrolase_1"/>
</dbReference>
<dbReference type="InterPro" id="IPR029058">
    <property type="entry name" value="AB_hydrolase_fold"/>
</dbReference>
<dbReference type="Pfam" id="PF00561">
    <property type="entry name" value="Abhydrolase_1"/>
    <property type="match status" value="1"/>
</dbReference>
<dbReference type="PANTHER" id="PTHR43433">
    <property type="entry name" value="HYDROLASE, ALPHA/BETA FOLD FAMILY PROTEIN"/>
    <property type="match status" value="1"/>
</dbReference>
<dbReference type="RefSeq" id="WP_327794746.1">
    <property type="nucleotide sequence ID" value="NZ_JADQAZ010000003.1"/>
</dbReference>
<dbReference type="AlphaFoldDB" id="A0AAP2G530"/>
<feature type="domain" description="AB hydrolase-1" evidence="1">
    <location>
        <begin position="22"/>
        <end position="121"/>
    </location>
</feature>
<dbReference type="PANTHER" id="PTHR43433:SF5">
    <property type="entry name" value="AB HYDROLASE-1 DOMAIN-CONTAINING PROTEIN"/>
    <property type="match status" value="1"/>
</dbReference>
<organism evidence="2 3">
    <name type="scientific">Harenicola maris</name>
    <dbReference type="NCBI Taxonomy" id="2841044"/>
    <lineage>
        <taxon>Bacteria</taxon>
        <taxon>Pseudomonadati</taxon>
        <taxon>Pseudomonadota</taxon>
        <taxon>Alphaproteobacteria</taxon>
        <taxon>Rhodobacterales</taxon>
        <taxon>Paracoccaceae</taxon>
        <taxon>Harenicola</taxon>
    </lineage>
</organism>
<dbReference type="InterPro" id="IPR050471">
    <property type="entry name" value="AB_hydrolase"/>
</dbReference>
<evidence type="ECO:0000313" key="2">
    <source>
        <dbReference type="EMBL" id="MBT0958513.1"/>
    </source>
</evidence>
<reference evidence="2 3" key="1">
    <citation type="journal article" date="2021" name="Arch. Microbiol.">
        <title>Harenicola maris gen. nov., sp. nov. isolated from the Sea of Japan shallow sediments.</title>
        <authorList>
            <person name="Romanenko L.A."/>
            <person name="Kurilenko V.V."/>
            <person name="Chernysheva N.Y."/>
            <person name="Tekutyeva L.A."/>
            <person name="Velansky P.V."/>
            <person name="Svetashev V.I."/>
            <person name="Isaeva M.P."/>
        </authorList>
    </citation>
    <scope>NUCLEOTIDE SEQUENCE [LARGE SCALE GENOMIC DNA]</scope>
    <source>
        <strain evidence="2 3">KMM 3653</strain>
    </source>
</reference>
<keyword evidence="3" id="KW-1185">Reference proteome</keyword>
<evidence type="ECO:0000313" key="3">
    <source>
        <dbReference type="Proteomes" id="UP001315686"/>
    </source>
</evidence>
<gene>
    <name evidence="2" type="ORF">IV417_14075</name>
</gene>
<keyword evidence="2" id="KW-0378">Hydrolase</keyword>
<proteinExistence type="predicted"/>
<name>A0AAP2G530_9RHOB</name>
<dbReference type="Gene3D" id="3.40.50.1820">
    <property type="entry name" value="alpha/beta hydrolase"/>
    <property type="match status" value="1"/>
</dbReference>
<dbReference type="SUPFAM" id="SSF53474">
    <property type="entry name" value="alpha/beta-Hydrolases"/>
    <property type="match status" value="1"/>
</dbReference>
<evidence type="ECO:0000259" key="1">
    <source>
        <dbReference type="Pfam" id="PF00561"/>
    </source>
</evidence>
<dbReference type="Proteomes" id="UP001315686">
    <property type="component" value="Unassembled WGS sequence"/>
</dbReference>
<dbReference type="GO" id="GO:0016787">
    <property type="term" value="F:hydrolase activity"/>
    <property type="evidence" value="ECO:0007669"/>
    <property type="project" value="UniProtKB-KW"/>
</dbReference>